<proteinExistence type="predicted"/>
<keyword evidence="2" id="KW-1185">Reference proteome</keyword>
<evidence type="ECO:0000313" key="1">
    <source>
        <dbReference type="EMBL" id="MEL1241958.1"/>
    </source>
</evidence>
<keyword evidence="1" id="KW-0418">Kinase</keyword>
<dbReference type="Pfam" id="PF06293">
    <property type="entry name" value="Kdo"/>
    <property type="match status" value="1"/>
</dbReference>
<name>A0ABU9HQD8_9FLAO</name>
<sequence length="259" mass="30933">MKIEFSSHFLDKKEEILKYINDFNKQGTVLYGGTRNLIKTFDVSDGLVINVKAFKIPKFFNQFVYAYIRKSKARRSFENANYLINHGFCTPKPIAFIEEKNWFGLQKSYYISEQLEMDLMFRGLTTNTDYPGFDKILKAFAQFSYRLHEKGIEFIDNTSGNTLIKKGEDGRYEFYLVDLNRMNFHQNMSFELRMTNMAKLTSNEKVLKIICAEYAKLIHKEEHLVYETLKQKADNFQYSFHKRRELKNKILFWRKKKKL</sequence>
<comment type="caution">
    <text evidence="1">The sequence shown here is derived from an EMBL/GenBank/DDBJ whole genome shotgun (WGS) entry which is preliminary data.</text>
</comment>
<reference evidence="1 2" key="1">
    <citation type="submission" date="2024-04" db="EMBL/GenBank/DDBJ databases">
        <title>Flavobacterium sp. DGU99 16S ribosomal RNA gene Genome sequencing and assembly.</title>
        <authorList>
            <person name="Park S."/>
        </authorList>
    </citation>
    <scope>NUCLEOTIDE SEQUENCE [LARGE SCALE GENOMIC DNA]</scope>
    <source>
        <strain evidence="1 2">DGU99</strain>
    </source>
</reference>
<dbReference type="RefSeq" id="WP_341701166.1">
    <property type="nucleotide sequence ID" value="NZ_JBBYHU010000029.1"/>
</dbReference>
<gene>
    <name evidence="1" type="ORF">AAEO59_12930</name>
</gene>
<organism evidence="1 2">
    <name type="scientific">Flavobacterium flavipallidum</name>
    <dbReference type="NCBI Taxonomy" id="3139140"/>
    <lineage>
        <taxon>Bacteria</taxon>
        <taxon>Pseudomonadati</taxon>
        <taxon>Bacteroidota</taxon>
        <taxon>Flavobacteriia</taxon>
        <taxon>Flavobacteriales</taxon>
        <taxon>Flavobacteriaceae</taxon>
        <taxon>Flavobacterium</taxon>
    </lineage>
</organism>
<dbReference type="GO" id="GO:0016301">
    <property type="term" value="F:kinase activity"/>
    <property type="evidence" value="ECO:0007669"/>
    <property type="project" value="UniProtKB-KW"/>
</dbReference>
<evidence type="ECO:0000313" key="2">
    <source>
        <dbReference type="Proteomes" id="UP001398556"/>
    </source>
</evidence>
<accession>A0ABU9HQD8</accession>
<protein>
    <submittedName>
        <fullName evidence="1">Lipopolysaccharide kinase InaA family protein</fullName>
    </submittedName>
</protein>
<dbReference type="Proteomes" id="UP001398556">
    <property type="component" value="Unassembled WGS sequence"/>
</dbReference>
<dbReference type="EMBL" id="JBBYHU010000029">
    <property type="protein sequence ID" value="MEL1241958.1"/>
    <property type="molecule type" value="Genomic_DNA"/>
</dbReference>
<keyword evidence="1" id="KW-0808">Transferase</keyword>